<keyword evidence="2" id="KW-0808">Transferase</keyword>
<dbReference type="InterPro" id="IPR051678">
    <property type="entry name" value="AGP_Transferase"/>
</dbReference>
<dbReference type="OrthoDB" id="25129at2759"/>
<evidence type="ECO:0000313" key="3">
    <source>
        <dbReference type="Proteomes" id="UP000434172"/>
    </source>
</evidence>
<accession>A0A8H3WLA9</accession>
<comment type="caution">
    <text evidence="2">The sequence shown here is derived from an EMBL/GenBank/DDBJ whole genome shotgun (WGS) entry which is preliminary data.</text>
</comment>
<dbReference type="AlphaFoldDB" id="A0A8H3WLA9"/>
<evidence type="ECO:0000313" key="2">
    <source>
        <dbReference type="EMBL" id="KAF0326612.1"/>
    </source>
</evidence>
<dbReference type="InterPro" id="IPR002575">
    <property type="entry name" value="Aminoglycoside_PTrfase"/>
</dbReference>
<organism evidence="2 3">
    <name type="scientific">Colletotrichum asianum</name>
    <dbReference type="NCBI Taxonomy" id="702518"/>
    <lineage>
        <taxon>Eukaryota</taxon>
        <taxon>Fungi</taxon>
        <taxon>Dikarya</taxon>
        <taxon>Ascomycota</taxon>
        <taxon>Pezizomycotina</taxon>
        <taxon>Sordariomycetes</taxon>
        <taxon>Hypocreomycetidae</taxon>
        <taxon>Glomerellales</taxon>
        <taxon>Glomerellaceae</taxon>
        <taxon>Colletotrichum</taxon>
        <taxon>Colletotrichum gloeosporioides species complex</taxon>
    </lineage>
</organism>
<dbReference type="InterPro" id="IPR011009">
    <property type="entry name" value="Kinase-like_dom_sf"/>
</dbReference>
<feature type="domain" description="Aminoglycoside phosphotransferase" evidence="1">
    <location>
        <begin position="216"/>
        <end position="294"/>
    </location>
</feature>
<proteinExistence type="predicted"/>
<reference evidence="2 3" key="1">
    <citation type="submission" date="2019-12" db="EMBL/GenBank/DDBJ databases">
        <title>A genome sequence resource for the geographically widespread anthracnose pathogen Colletotrichum asianum.</title>
        <authorList>
            <person name="Meng Y."/>
        </authorList>
    </citation>
    <scope>NUCLEOTIDE SEQUENCE [LARGE SCALE GENOMIC DNA]</scope>
    <source>
        <strain evidence="2 3">ICMP 18580</strain>
    </source>
</reference>
<keyword evidence="3" id="KW-1185">Reference proteome</keyword>
<evidence type="ECO:0000259" key="1">
    <source>
        <dbReference type="Pfam" id="PF01636"/>
    </source>
</evidence>
<name>A0A8H3WLA9_9PEZI</name>
<sequence length="392" mass="43922">MAVSQISDEVQLRVQEWMQATSYSAISLTSLTGGQTNFTYLARLRQAFDDKDGNRAMEVMVKHGEPYMARHPVNSITIERCNVEAACLKELEAMSLRLRSQESSGITVKSPRCYVYDEETKTQIQEYLPDVVHLKKHLLKFPPSDTPVDLRPQYLNIGSAMAKYISKFHELTNSILESDGPDGTGSSLKEALYKDNQMQKLKHMINYDWLLERATQFPSILGHMRGIFEEVKGQALGEIRGGNKTLTVIHGDFCPQNVLIRDTPLAANLDTSIYVVDWENAQLGVPSMDHGEMLGELYAIWLCQGSAASLWVAEGYCRGLGDLSESSALRIALQLGVHLISFGTISREMETLEQTRDVARIGSEFIINAWGQKKAWFEQSELSFLFPAVSGE</sequence>
<dbReference type="Proteomes" id="UP000434172">
    <property type="component" value="Unassembled WGS sequence"/>
</dbReference>
<dbReference type="EMBL" id="WOWK01000029">
    <property type="protein sequence ID" value="KAF0326612.1"/>
    <property type="molecule type" value="Genomic_DNA"/>
</dbReference>
<protein>
    <submittedName>
        <fullName evidence="2">Phosphotransferase enzyme family protein</fullName>
    </submittedName>
</protein>
<gene>
    <name evidence="2" type="ORF">GQ607_006230</name>
</gene>
<dbReference type="SUPFAM" id="SSF56112">
    <property type="entry name" value="Protein kinase-like (PK-like)"/>
    <property type="match status" value="1"/>
</dbReference>
<dbReference type="Gene3D" id="3.30.200.20">
    <property type="entry name" value="Phosphorylase Kinase, domain 1"/>
    <property type="match status" value="1"/>
</dbReference>
<dbReference type="GO" id="GO:0016740">
    <property type="term" value="F:transferase activity"/>
    <property type="evidence" value="ECO:0007669"/>
    <property type="project" value="UniProtKB-KW"/>
</dbReference>
<dbReference type="PANTHER" id="PTHR21310">
    <property type="entry name" value="AMINOGLYCOSIDE PHOSPHOTRANSFERASE-RELATED-RELATED"/>
    <property type="match status" value="1"/>
</dbReference>
<dbReference type="Gene3D" id="3.90.1200.10">
    <property type="match status" value="1"/>
</dbReference>
<dbReference type="Pfam" id="PF01636">
    <property type="entry name" value="APH"/>
    <property type="match status" value="1"/>
</dbReference>